<keyword evidence="2" id="KW-1185">Reference proteome</keyword>
<comment type="caution">
    <text evidence="1">The sequence shown here is derived from an EMBL/GenBank/DDBJ whole genome shotgun (WGS) entry which is preliminary data.</text>
</comment>
<name>A0AAV4U9Y6_CAEEX</name>
<evidence type="ECO:0000313" key="2">
    <source>
        <dbReference type="Proteomes" id="UP001054945"/>
    </source>
</evidence>
<gene>
    <name evidence="1" type="ORF">CEXT_188471</name>
</gene>
<accession>A0AAV4U9Y6</accession>
<organism evidence="1 2">
    <name type="scientific">Caerostris extrusa</name>
    <name type="common">Bark spider</name>
    <name type="synonym">Caerostris bankana</name>
    <dbReference type="NCBI Taxonomy" id="172846"/>
    <lineage>
        <taxon>Eukaryota</taxon>
        <taxon>Metazoa</taxon>
        <taxon>Ecdysozoa</taxon>
        <taxon>Arthropoda</taxon>
        <taxon>Chelicerata</taxon>
        <taxon>Arachnida</taxon>
        <taxon>Araneae</taxon>
        <taxon>Araneomorphae</taxon>
        <taxon>Entelegynae</taxon>
        <taxon>Araneoidea</taxon>
        <taxon>Araneidae</taxon>
        <taxon>Caerostris</taxon>
    </lineage>
</organism>
<reference evidence="1 2" key="1">
    <citation type="submission" date="2021-06" db="EMBL/GenBank/DDBJ databases">
        <title>Caerostris extrusa draft genome.</title>
        <authorList>
            <person name="Kono N."/>
            <person name="Arakawa K."/>
        </authorList>
    </citation>
    <scope>NUCLEOTIDE SEQUENCE [LARGE SCALE GENOMIC DNA]</scope>
</reference>
<protein>
    <submittedName>
        <fullName evidence="1">Uncharacterized protein</fullName>
    </submittedName>
</protein>
<sequence>MPVNEDCTYASVREKRYSSSSITPNAPAALDTQFCHPNFQQTSFPFPPKKEKNNFGSSHLSPYTQRKDLTAYKIYRTRSQTLHKPITALKVEFFTIRIGEIFLFSNFPPVCFCFLPSLMNPPWRCAVGVEPREASNPAETICGREKASAAQGRYPDPASVRGLIIYVSEVLLP</sequence>
<dbReference type="Proteomes" id="UP001054945">
    <property type="component" value="Unassembled WGS sequence"/>
</dbReference>
<evidence type="ECO:0000313" key="1">
    <source>
        <dbReference type="EMBL" id="GIY54577.1"/>
    </source>
</evidence>
<proteinExistence type="predicted"/>
<dbReference type="EMBL" id="BPLR01012529">
    <property type="protein sequence ID" value="GIY54577.1"/>
    <property type="molecule type" value="Genomic_DNA"/>
</dbReference>
<dbReference type="AlphaFoldDB" id="A0AAV4U9Y6"/>